<feature type="domain" description="CMP/dCMP-type deaminase" evidence="16">
    <location>
        <begin position="3"/>
        <end position="130"/>
    </location>
</feature>
<dbReference type="PANTHER" id="PTHR11644">
    <property type="entry name" value="CYTIDINE DEAMINASE"/>
    <property type="match status" value="1"/>
</dbReference>
<dbReference type="NCBIfam" id="TIGR01354">
    <property type="entry name" value="cyt_deam_tetra"/>
    <property type="match status" value="1"/>
</dbReference>
<feature type="binding site" evidence="14">
    <location>
        <position position="55"/>
    </location>
    <ligand>
        <name>Zn(2+)</name>
        <dbReference type="ChEBI" id="CHEBI:29105"/>
        <note>catalytic</note>
    </ligand>
</feature>
<dbReference type="GO" id="GO:0042802">
    <property type="term" value="F:identical protein binding"/>
    <property type="evidence" value="ECO:0007669"/>
    <property type="project" value="UniProtKB-ARBA"/>
</dbReference>
<sequence>MTQELTQLRQLALSAQRHAYAPYSGFAVGAALVTDKNNTYSGCNVENAAYPLGQCAEASAIGNMILHGDTHIRTIVIVSPNEDFCYPCGGCRQKIAEFAGPDTQVVMVTQQGDIERTTIAALLPHSFSKQTMAG</sequence>
<reference evidence="17" key="1">
    <citation type="journal article" date="2014" name="Int. J. Syst. Evol. Microbiol.">
        <title>Complete genome sequence of Corynebacterium casei LMG S-19264T (=DSM 44701T), isolated from a smear-ripened cheese.</title>
        <authorList>
            <consortium name="US DOE Joint Genome Institute (JGI-PGF)"/>
            <person name="Walter F."/>
            <person name="Albersmeier A."/>
            <person name="Kalinowski J."/>
            <person name="Ruckert C."/>
        </authorList>
    </citation>
    <scope>NUCLEOTIDE SEQUENCE</scope>
    <source>
        <strain evidence="17">KCTC 22164</strain>
    </source>
</reference>
<evidence type="ECO:0000313" key="18">
    <source>
        <dbReference type="Proteomes" id="UP000631300"/>
    </source>
</evidence>
<dbReference type="EMBL" id="BMXP01000005">
    <property type="protein sequence ID" value="GGW87769.1"/>
    <property type="molecule type" value="Genomic_DNA"/>
</dbReference>
<comment type="caution">
    <text evidence="17">The sequence shown here is derived from an EMBL/GenBank/DDBJ whole genome shotgun (WGS) entry which is preliminary data.</text>
</comment>
<keyword evidence="8 14" id="KW-0862">Zinc</keyword>
<dbReference type="Pfam" id="PF00383">
    <property type="entry name" value="dCMP_cyt_deam_1"/>
    <property type="match status" value="1"/>
</dbReference>
<evidence type="ECO:0000256" key="1">
    <source>
        <dbReference type="ARBA" id="ARBA00001947"/>
    </source>
</evidence>
<evidence type="ECO:0000256" key="5">
    <source>
        <dbReference type="ARBA" id="ARBA00018266"/>
    </source>
</evidence>
<dbReference type="Proteomes" id="UP000631300">
    <property type="component" value="Unassembled WGS sequence"/>
</dbReference>
<evidence type="ECO:0000256" key="10">
    <source>
        <dbReference type="ARBA" id="ARBA00049252"/>
    </source>
</evidence>
<keyword evidence="18" id="KW-1185">Reference proteome</keyword>
<evidence type="ECO:0000259" key="16">
    <source>
        <dbReference type="PROSITE" id="PS51747"/>
    </source>
</evidence>
<evidence type="ECO:0000256" key="4">
    <source>
        <dbReference type="ARBA" id="ARBA00012783"/>
    </source>
</evidence>
<dbReference type="InterPro" id="IPR016193">
    <property type="entry name" value="Cytidine_deaminase-like"/>
</dbReference>
<dbReference type="AlphaFoldDB" id="A0A918JML7"/>
<dbReference type="FunFam" id="3.40.140.10:FF:000008">
    <property type="entry name" value="Cytidine deaminase"/>
    <property type="match status" value="1"/>
</dbReference>
<comment type="similarity">
    <text evidence="3 15">Belongs to the cytidine and deoxycytidylate deaminase family.</text>
</comment>
<dbReference type="InterPro" id="IPR006262">
    <property type="entry name" value="Cyt_deam_tetra"/>
</dbReference>
<evidence type="ECO:0000256" key="2">
    <source>
        <dbReference type="ARBA" id="ARBA00003949"/>
    </source>
</evidence>
<comment type="cofactor">
    <cofactor evidence="1 14 15">
        <name>Zn(2+)</name>
        <dbReference type="ChEBI" id="CHEBI:29105"/>
    </cofactor>
</comment>
<dbReference type="GO" id="GO:0055086">
    <property type="term" value="P:nucleobase-containing small molecule metabolic process"/>
    <property type="evidence" value="ECO:0007669"/>
    <property type="project" value="UniProtKB-ARBA"/>
</dbReference>
<protein>
    <recommendedName>
        <fullName evidence="5 15">Cytidine deaminase</fullName>
        <ecNumber evidence="4 15">3.5.4.5</ecNumber>
    </recommendedName>
    <alternativeName>
        <fullName evidence="9 15">Cytidine aminohydrolase</fullName>
    </alternativeName>
</protein>
<dbReference type="InterPro" id="IPR002125">
    <property type="entry name" value="CMP_dCMP_dom"/>
</dbReference>
<evidence type="ECO:0000256" key="14">
    <source>
        <dbReference type="PIRSR" id="PIRSR606262-3"/>
    </source>
</evidence>
<feature type="active site" description="Proton donor" evidence="12">
    <location>
        <position position="57"/>
    </location>
</feature>
<dbReference type="GO" id="GO:0004126">
    <property type="term" value="F:cytidine deaminase activity"/>
    <property type="evidence" value="ECO:0007669"/>
    <property type="project" value="UniProtKB-UniRule"/>
</dbReference>
<feature type="binding site" evidence="13">
    <location>
        <begin position="44"/>
        <end position="50"/>
    </location>
    <ligand>
        <name>substrate</name>
    </ligand>
</feature>
<evidence type="ECO:0000256" key="8">
    <source>
        <dbReference type="ARBA" id="ARBA00022833"/>
    </source>
</evidence>
<evidence type="ECO:0000256" key="9">
    <source>
        <dbReference type="ARBA" id="ARBA00032005"/>
    </source>
</evidence>
<dbReference type="GO" id="GO:0072527">
    <property type="term" value="P:pyrimidine-containing compound metabolic process"/>
    <property type="evidence" value="ECO:0007669"/>
    <property type="project" value="UniProtKB-ARBA"/>
</dbReference>
<dbReference type="PANTHER" id="PTHR11644:SF2">
    <property type="entry name" value="CYTIDINE DEAMINASE"/>
    <property type="match status" value="1"/>
</dbReference>
<name>A0A918JML7_9ALTE</name>
<evidence type="ECO:0000256" key="3">
    <source>
        <dbReference type="ARBA" id="ARBA00006576"/>
    </source>
</evidence>
<evidence type="ECO:0000256" key="13">
    <source>
        <dbReference type="PIRSR" id="PIRSR606262-2"/>
    </source>
</evidence>
<evidence type="ECO:0000313" key="17">
    <source>
        <dbReference type="EMBL" id="GGW87769.1"/>
    </source>
</evidence>
<dbReference type="NCBIfam" id="NF004064">
    <property type="entry name" value="PRK05578.1"/>
    <property type="match status" value="1"/>
</dbReference>
<comment type="catalytic activity">
    <reaction evidence="10 15">
        <text>2'-deoxycytidine + H2O + H(+) = 2'-deoxyuridine + NH4(+)</text>
        <dbReference type="Rhea" id="RHEA:13433"/>
        <dbReference type="ChEBI" id="CHEBI:15377"/>
        <dbReference type="ChEBI" id="CHEBI:15378"/>
        <dbReference type="ChEBI" id="CHEBI:15698"/>
        <dbReference type="ChEBI" id="CHEBI:16450"/>
        <dbReference type="ChEBI" id="CHEBI:28938"/>
        <dbReference type="EC" id="3.5.4.5"/>
    </reaction>
</comment>
<evidence type="ECO:0000256" key="12">
    <source>
        <dbReference type="PIRSR" id="PIRSR606262-1"/>
    </source>
</evidence>
<feature type="binding site" evidence="14">
    <location>
        <position position="88"/>
    </location>
    <ligand>
        <name>Zn(2+)</name>
        <dbReference type="ChEBI" id="CHEBI:29105"/>
        <note>catalytic</note>
    </ligand>
</feature>
<organism evidence="17 18">
    <name type="scientific">Alteromonas halophila</name>
    <dbReference type="NCBI Taxonomy" id="516698"/>
    <lineage>
        <taxon>Bacteria</taxon>
        <taxon>Pseudomonadati</taxon>
        <taxon>Pseudomonadota</taxon>
        <taxon>Gammaproteobacteria</taxon>
        <taxon>Alteromonadales</taxon>
        <taxon>Alteromonadaceae</taxon>
        <taxon>Alteromonas/Salinimonas group</taxon>
        <taxon>Alteromonas</taxon>
    </lineage>
</organism>
<evidence type="ECO:0000256" key="15">
    <source>
        <dbReference type="RuleBase" id="RU364006"/>
    </source>
</evidence>
<dbReference type="InterPro" id="IPR016192">
    <property type="entry name" value="APOBEC/CMP_deaminase_Zn-bd"/>
</dbReference>
<evidence type="ECO:0000256" key="7">
    <source>
        <dbReference type="ARBA" id="ARBA00022801"/>
    </source>
</evidence>
<comment type="function">
    <text evidence="2 15">This enzyme scavenges exogenous and endogenous cytidine and 2'-deoxycytidine for UMP synthesis.</text>
</comment>
<dbReference type="PROSITE" id="PS51747">
    <property type="entry name" value="CYT_DCMP_DEAMINASES_2"/>
    <property type="match status" value="1"/>
</dbReference>
<evidence type="ECO:0000256" key="6">
    <source>
        <dbReference type="ARBA" id="ARBA00022723"/>
    </source>
</evidence>
<keyword evidence="6 14" id="KW-0479">Metal-binding</keyword>
<dbReference type="EC" id="3.5.4.5" evidence="4 15"/>
<evidence type="ECO:0000256" key="11">
    <source>
        <dbReference type="ARBA" id="ARBA00049558"/>
    </source>
</evidence>
<accession>A0A918JML7</accession>
<dbReference type="RefSeq" id="WP_189406410.1">
    <property type="nucleotide sequence ID" value="NZ_BMXP01000005.1"/>
</dbReference>
<dbReference type="CDD" id="cd01283">
    <property type="entry name" value="cytidine_deaminase"/>
    <property type="match status" value="1"/>
</dbReference>
<reference evidence="17" key="2">
    <citation type="submission" date="2020-09" db="EMBL/GenBank/DDBJ databases">
        <authorList>
            <person name="Sun Q."/>
            <person name="Kim S."/>
        </authorList>
    </citation>
    <scope>NUCLEOTIDE SEQUENCE</scope>
    <source>
        <strain evidence="17">KCTC 22164</strain>
    </source>
</reference>
<dbReference type="GO" id="GO:0008270">
    <property type="term" value="F:zinc ion binding"/>
    <property type="evidence" value="ECO:0007669"/>
    <property type="project" value="UniProtKB-UniRule"/>
</dbReference>
<gene>
    <name evidence="17" type="primary">cdd</name>
    <name evidence="17" type="ORF">GCM10007391_21880</name>
</gene>
<dbReference type="GO" id="GO:0005829">
    <property type="term" value="C:cytosol"/>
    <property type="evidence" value="ECO:0007669"/>
    <property type="project" value="TreeGrafter"/>
</dbReference>
<feature type="binding site" evidence="14">
    <location>
        <position position="91"/>
    </location>
    <ligand>
        <name>Zn(2+)</name>
        <dbReference type="ChEBI" id="CHEBI:29105"/>
        <note>catalytic</note>
    </ligand>
</feature>
<proteinExistence type="inferred from homology"/>
<dbReference type="InterPro" id="IPR050202">
    <property type="entry name" value="Cyt/Deoxycyt_deaminase"/>
</dbReference>
<comment type="catalytic activity">
    <reaction evidence="11 15">
        <text>cytidine + H2O + H(+) = uridine + NH4(+)</text>
        <dbReference type="Rhea" id="RHEA:16069"/>
        <dbReference type="ChEBI" id="CHEBI:15377"/>
        <dbReference type="ChEBI" id="CHEBI:15378"/>
        <dbReference type="ChEBI" id="CHEBI:16704"/>
        <dbReference type="ChEBI" id="CHEBI:17562"/>
        <dbReference type="ChEBI" id="CHEBI:28938"/>
        <dbReference type="EC" id="3.5.4.5"/>
    </reaction>
</comment>
<dbReference type="SUPFAM" id="SSF53927">
    <property type="entry name" value="Cytidine deaminase-like"/>
    <property type="match status" value="1"/>
</dbReference>
<dbReference type="PROSITE" id="PS00903">
    <property type="entry name" value="CYT_DCMP_DEAMINASES_1"/>
    <property type="match status" value="1"/>
</dbReference>
<keyword evidence="7 15" id="KW-0378">Hydrolase</keyword>
<dbReference type="Gene3D" id="3.40.140.10">
    <property type="entry name" value="Cytidine Deaminase, domain 2"/>
    <property type="match status" value="1"/>
</dbReference>